<evidence type="ECO:0008006" key="10">
    <source>
        <dbReference type="Google" id="ProtNLM"/>
    </source>
</evidence>
<comment type="subcellular location">
    <subcellularLocation>
        <location evidence="1">Nucleus</location>
    </subcellularLocation>
</comment>
<feature type="coiled-coil region" evidence="7">
    <location>
        <begin position="128"/>
        <end position="155"/>
    </location>
</feature>
<comment type="caution">
    <text evidence="8">The sequence shown here is derived from an EMBL/GenBank/DDBJ whole genome shotgun (WGS) entry which is preliminary data.</text>
</comment>
<keyword evidence="7" id="KW-0175">Coiled coil</keyword>
<keyword evidence="4" id="KW-0747">Spliceosome</keyword>
<dbReference type="GO" id="GO:0000974">
    <property type="term" value="C:Prp19 complex"/>
    <property type="evidence" value="ECO:0007669"/>
    <property type="project" value="TreeGrafter"/>
</dbReference>
<reference evidence="8 9" key="1">
    <citation type="submission" date="2017-05" db="EMBL/GenBank/DDBJ databases">
        <title>Draft genome sequence of Elsinoe australis.</title>
        <authorList>
            <person name="Cheng Q."/>
        </authorList>
    </citation>
    <scope>NUCLEOTIDE SEQUENCE [LARGE SCALE GENOMIC DNA]</scope>
    <source>
        <strain evidence="8 9">NL1</strain>
    </source>
</reference>
<gene>
    <name evidence="8" type="ORF">B9Z65_4292</name>
</gene>
<evidence type="ECO:0000256" key="2">
    <source>
        <dbReference type="ARBA" id="ARBA00010788"/>
    </source>
</evidence>
<dbReference type="InterPro" id="IPR008409">
    <property type="entry name" value="SPF27"/>
</dbReference>
<evidence type="ECO:0000313" key="8">
    <source>
        <dbReference type="EMBL" id="PSK42378.1"/>
    </source>
</evidence>
<dbReference type="Pfam" id="PF05700">
    <property type="entry name" value="BCAS2"/>
    <property type="match status" value="1"/>
</dbReference>
<accession>A0A2P7Z2E1</accession>
<evidence type="ECO:0000313" key="9">
    <source>
        <dbReference type="Proteomes" id="UP000243723"/>
    </source>
</evidence>
<evidence type="ECO:0000256" key="7">
    <source>
        <dbReference type="SAM" id="Coils"/>
    </source>
</evidence>
<evidence type="ECO:0000256" key="1">
    <source>
        <dbReference type="ARBA" id="ARBA00004123"/>
    </source>
</evidence>
<protein>
    <recommendedName>
        <fullName evidence="10">Pre-mRNA-splicing factor SPF27</fullName>
    </recommendedName>
</protein>
<organism evidence="8 9">
    <name type="scientific">Elsinoe australis</name>
    <dbReference type="NCBI Taxonomy" id="40998"/>
    <lineage>
        <taxon>Eukaryota</taxon>
        <taxon>Fungi</taxon>
        <taxon>Dikarya</taxon>
        <taxon>Ascomycota</taxon>
        <taxon>Pezizomycotina</taxon>
        <taxon>Dothideomycetes</taxon>
        <taxon>Dothideomycetidae</taxon>
        <taxon>Myriangiales</taxon>
        <taxon>Elsinoaceae</taxon>
        <taxon>Elsinoe</taxon>
    </lineage>
</organism>
<dbReference type="PANTHER" id="PTHR13296:SF0">
    <property type="entry name" value="PRE-MRNA-SPLICING FACTOR SPF27"/>
    <property type="match status" value="1"/>
</dbReference>
<dbReference type="AlphaFoldDB" id="A0A2P7Z2E1"/>
<dbReference type="Proteomes" id="UP000243723">
    <property type="component" value="Unassembled WGS sequence"/>
</dbReference>
<dbReference type="EMBL" id="NHZQ01000335">
    <property type="protein sequence ID" value="PSK42378.1"/>
    <property type="molecule type" value="Genomic_DNA"/>
</dbReference>
<keyword evidence="3" id="KW-0507">mRNA processing</keyword>
<dbReference type="GO" id="GO:0008380">
    <property type="term" value="P:RNA splicing"/>
    <property type="evidence" value="ECO:0007669"/>
    <property type="project" value="UniProtKB-KW"/>
</dbReference>
<dbReference type="GO" id="GO:0071011">
    <property type="term" value="C:precatalytic spliceosome"/>
    <property type="evidence" value="ECO:0007669"/>
    <property type="project" value="TreeGrafter"/>
</dbReference>
<dbReference type="PANTHER" id="PTHR13296">
    <property type="entry name" value="BCAS2 PROTEIN"/>
    <property type="match status" value="1"/>
</dbReference>
<evidence type="ECO:0000256" key="4">
    <source>
        <dbReference type="ARBA" id="ARBA00022728"/>
    </source>
</evidence>
<proteinExistence type="inferred from homology"/>
<keyword evidence="5" id="KW-0508">mRNA splicing</keyword>
<name>A0A2P7Z2E1_9PEZI</name>
<dbReference type="STRING" id="40998.A0A2P7Z2E1"/>
<keyword evidence="9" id="KW-1185">Reference proteome</keyword>
<keyword evidence="6" id="KW-0539">Nucleus</keyword>
<evidence type="ECO:0000256" key="5">
    <source>
        <dbReference type="ARBA" id="ARBA00023187"/>
    </source>
</evidence>
<evidence type="ECO:0000256" key="6">
    <source>
        <dbReference type="ARBA" id="ARBA00023242"/>
    </source>
</evidence>
<dbReference type="GO" id="GO:0071013">
    <property type="term" value="C:catalytic step 2 spliceosome"/>
    <property type="evidence" value="ECO:0007669"/>
    <property type="project" value="TreeGrafter"/>
</dbReference>
<evidence type="ECO:0000256" key="3">
    <source>
        <dbReference type="ARBA" id="ARBA00022664"/>
    </source>
</evidence>
<sequence length="206" mass="22881">MPLIQSSQDHLLYIDAPPSPTSLSAAKSLITSELPSTPSAHPSLPVRREITFSPAIESTLSLLASGQTPPKIDLTRYEAPSAPDTSAPLPEWNAALRSAYIASGYLSSRTTNLGLLETFGKNAWLVGNSQLEDILRHLEVEVKAVKEEVERLETERRERQGYVRGELEELERTWRGQVGRLLEVQVAGERVRSEIEERRREGARVG</sequence>
<comment type="similarity">
    <text evidence="2">Belongs to the SPF27 family.</text>
</comment>
<dbReference type="OrthoDB" id="205794at2759"/>
<dbReference type="GO" id="GO:0006397">
    <property type="term" value="P:mRNA processing"/>
    <property type="evidence" value="ECO:0007669"/>
    <property type="project" value="UniProtKB-KW"/>
</dbReference>